<gene>
    <name evidence="3" type="ORF">ASEP1449_LOCUS5065</name>
</gene>
<feature type="compositionally biased region" description="Acidic residues" evidence="1">
    <location>
        <begin position="97"/>
        <end position="110"/>
    </location>
</feature>
<evidence type="ECO:0000259" key="2">
    <source>
        <dbReference type="Pfam" id="PF13324"/>
    </source>
</evidence>
<proteinExistence type="predicted"/>
<feature type="region of interest" description="Disordered" evidence="1">
    <location>
        <begin position="85"/>
        <end position="110"/>
    </location>
</feature>
<reference evidence="3" key="1">
    <citation type="submission" date="2021-01" db="EMBL/GenBank/DDBJ databases">
        <authorList>
            <person name="Corre E."/>
            <person name="Pelletier E."/>
            <person name="Niang G."/>
            <person name="Scheremetjew M."/>
            <person name="Finn R."/>
            <person name="Kale V."/>
            <person name="Holt S."/>
            <person name="Cochrane G."/>
            <person name="Meng A."/>
            <person name="Brown T."/>
            <person name="Cohen L."/>
        </authorList>
    </citation>
    <scope>NUCLEOTIDE SEQUENCE</scope>
    <source>
        <strain evidence="3">CCMP2084</strain>
    </source>
</reference>
<accession>A0A7S2UC55</accession>
<dbReference type="AlphaFoldDB" id="A0A7S2UC55"/>
<organism evidence="3">
    <name type="scientific">Attheya septentrionalis</name>
    <dbReference type="NCBI Taxonomy" id="420275"/>
    <lineage>
        <taxon>Eukaryota</taxon>
        <taxon>Sar</taxon>
        <taxon>Stramenopiles</taxon>
        <taxon>Ochrophyta</taxon>
        <taxon>Bacillariophyta</taxon>
        <taxon>Coscinodiscophyceae</taxon>
        <taxon>Chaetocerotophycidae</taxon>
        <taxon>Chaetocerotales</taxon>
        <taxon>Attheyaceae</taxon>
        <taxon>Attheya</taxon>
    </lineage>
</organism>
<evidence type="ECO:0000256" key="1">
    <source>
        <dbReference type="SAM" id="MobiDB-lite"/>
    </source>
</evidence>
<dbReference type="InterPro" id="IPR049317">
    <property type="entry name" value="GCIP-like_N"/>
</dbReference>
<dbReference type="GO" id="GO:0005634">
    <property type="term" value="C:nucleus"/>
    <property type="evidence" value="ECO:0007669"/>
    <property type="project" value="TreeGrafter"/>
</dbReference>
<sequence>MRCFLKRSSRSIVATVINLVTSFVDGSALEEQVGAQKTGAVWSSCDAVAKVPKGNRNAMRRDLFTWVMECNETMEEFQEMIDLGPAPQQTDASNQDADGESWDDGDEDQYSDTELEVAKASLALIKCSRGTMSVVLKACECAGDEIVTSEGETLRKKAILQWMSDLHAMSRIVGEGATDLGALLYPPMNFSPTDEGDGEASDIFQATTLGRQIATQAAAIEAVNAFILDSSPTTEDGSSLESLNLSEDVTSMAAKLRTAGESRKQEAGEALSTTSN</sequence>
<feature type="compositionally biased region" description="Basic and acidic residues" evidence="1">
    <location>
        <begin position="258"/>
        <end position="267"/>
    </location>
</feature>
<dbReference type="Gene3D" id="1.20.1410.10">
    <property type="entry name" value="I/LWEQ domain"/>
    <property type="match status" value="1"/>
</dbReference>
<feature type="region of interest" description="Disordered" evidence="1">
    <location>
        <begin position="254"/>
        <end position="276"/>
    </location>
</feature>
<evidence type="ECO:0000313" key="3">
    <source>
        <dbReference type="EMBL" id="CAD9813240.1"/>
    </source>
</evidence>
<protein>
    <recommendedName>
        <fullName evidence="2">Cyclin-D1-binding protein 1-like N-terminal domain-containing protein</fullName>
    </recommendedName>
</protein>
<dbReference type="PANTHER" id="PTHR15492:SF1">
    <property type="entry name" value="CYCLIN-D1-BINDING PROTEIN 1"/>
    <property type="match status" value="1"/>
</dbReference>
<dbReference type="InterPro" id="IPR026907">
    <property type="entry name" value="GCIP-like"/>
</dbReference>
<feature type="compositionally biased region" description="Polar residues" evidence="1">
    <location>
        <begin position="87"/>
        <end position="96"/>
    </location>
</feature>
<name>A0A7S2UC55_9STRA</name>
<dbReference type="EMBL" id="HBHQ01007523">
    <property type="protein sequence ID" value="CAD9813240.1"/>
    <property type="molecule type" value="Transcribed_RNA"/>
</dbReference>
<feature type="domain" description="Cyclin-D1-binding protein 1-like N-terminal" evidence="2">
    <location>
        <begin position="6"/>
        <end position="82"/>
    </location>
</feature>
<dbReference type="Pfam" id="PF13324">
    <property type="entry name" value="GCIP_N"/>
    <property type="match status" value="1"/>
</dbReference>
<dbReference type="PANTHER" id="PTHR15492">
    <property type="entry name" value="CYCLIN D1-BINDING PROTEIN 1"/>
    <property type="match status" value="1"/>
</dbReference>